<comment type="caution">
    <text evidence="1">The sequence shown here is derived from an EMBL/GenBank/DDBJ whole genome shotgun (WGS) entry which is preliminary data.</text>
</comment>
<organism evidence="1 2">
    <name type="scientific">Larinioides sclopetarius</name>
    <dbReference type="NCBI Taxonomy" id="280406"/>
    <lineage>
        <taxon>Eukaryota</taxon>
        <taxon>Metazoa</taxon>
        <taxon>Ecdysozoa</taxon>
        <taxon>Arthropoda</taxon>
        <taxon>Chelicerata</taxon>
        <taxon>Arachnida</taxon>
        <taxon>Araneae</taxon>
        <taxon>Araneomorphae</taxon>
        <taxon>Entelegynae</taxon>
        <taxon>Araneoidea</taxon>
        <taxon>Araneidae</taxon>
        <taxon>Larinioides</taxon>
    </lineage>
</organism>
<sequence length="363" mass="42660">METEIITRKVTQDVLLLVWFKKEIITNDPSPELCFLPEISAQLIENLSISVWVESFRSEIFWKDFVNKHFKRMTSSPYLFTNYVAYIFYILDKNTDAYECFFDTFSIVTFFGLYCWKRERKQFINACAELFCTFFQQNIRMKFESKGGWKHFNEYLEKHNNLKKYRLLLSENVSPLEYFETLRNELGHVNELNYSINDVFIKNISRKHVETDERAVSFAKSVEDALRELCKKGFKEILEDFTKADYQVKAMYRQMFGESSVGMAAEEEKFSLPKIQKEASENIPSTYKPEKKEQQKQTVIASGILEIQNLDNINSQGTDTSGKGLHSQKSRQLERVENFLRDMSTGLAQLSNIIDSLYQEYGK</sequence>
<evidence type="ECO:0000313" key="1">
    <source>
        <dbReference type="EMBL" id="CAL1298966.1"/>
    </source>
</evidence>
<gene>
    <name evidence="1" type="ORF">LARSCL_LOCUS21087</name>
</gene>
<accession>A0AAV2BRR6</accession>
<dbReference type="Proteomes" id="UP001497382">
    <property type="component" value="Unassembled WGS sequence"/>
</dbReference>
<name>A0AAV2BRR6_9ARAC</name>
<keyword evidence="2" id="KW-1185">Reference proteome</keyword>
<proteinExistence type="predicted"/>
<dbReference type="AlphaFoldDB" id="A0AAV2BRR6"/>
<reference evidence="1 2" key="1">
    <citation type="submission" date="2024-04" db="EMBL/GenBank/DDBJ databases">
        <authorList>
            <person name="Rising A."/>
            <person name="Reimegard J."/>
            <person name="Sonavane S."/>
            <person name="Akerstrom W."/>
            <person name="Nylinder S."/>
            <person name="Hedman E."/>
            <person name="Kallberg Y."/>
        </authorList>
    </citation>
    <scope>NUCLEOTIDE SEQUENCE [LARGE SCALE GENOMIC DNA]</scope>
</reference>
<evidence type="ECO:0000313" key="2">
    <source>
        <dbReference type="Proteomes" id="UP001497382"/>
    </source>
</evidence>
<dbReference type="EMBL" id="CAXIEN010000481">
    <property type="protein sequence ID" value="CAL1298966.1"/>
    <property type="molecule type" value="Genomic_DNA"/>
</dbReference>
<protein>
    <submittedName>
        <fullName evidence="1">Uncharacterized protein</fullName>
    </submittedName>
</protein>